<dbReference type="EMBL" id="UYIV01000001">
    <property type="protein sequence ID" value="VDH03120.1"/>
    <property type="molecule type" value="Genomic_DNA"/>
</dbReference>
<dbReference type="InterPro" id="IPR036328">
    <property type="entry name" value="MliC_sf"/>
</dbReference>
<protein>
    <recommendedName>
        <fullName evidence="6">C-type lysozyme inhibitor domain-containing protein</fullName>
    </recommendedName>
</protein>
<keyword evidence="2" id="KW-0472">Membrane</keyword>
<evidence type="ECO:0000313" key="8">
    <source>
        <dbReference type="Proteomes" id="UP000270205"/>
    </source>
</evidence>
<dbReference type="Pfam" id="PF09864">
    <property type="entry name" value="MliC"/>
    <property type="match status" value="1"/>
</dbReference>
<proteinExistence type="predicted"/>
<evidence type="ECO:0000256" key="1">
    <source>
        <dbReference type="ARBA" id="ARBA00022729"/>
    </source>
</evidence>
<evidence type="ECO:0000256" key="2">
    <source>
        <dbReference type="ARBA" id="ARBA00023136"/>
    </source>
</evidence>
<dbReference type="Gene3D" id="2.40.128.200">
    <property type="match status" value="1"/>
</dbReference>
<gene>
    <name evidence="7" type="ORF">NCTC12929_00488</name>
</gene>
<feature type="region of interest" description="Disordered" evidence="5">
    <location>
        <begin position="29"/>
        <end position="48"/>
    </location>
</feature>
<keyword evidence="1" id="KW-0732">Signal</keyword>
<feature type="compositionally biased region" description="Polar residues" evidence="5">
    <location>
        <begin position="30"/>
        <end position="44"/>
    </location>
</feature>
<evidence type="ECO:0000259" key="6">
    <source>
        <dbReference type="Pfam" id="PF09864"/>
    </source>
</evidence>
<feature type="domain" description="C-type lysozyme inhibitor" evidence="6">
    <location>
        <begin position="67"/>
        <end position="129"/>
    </location>
</feature>
<dbReference type="AlphaFoldDB" id="A0A7Z8YMU5"/>
<keyword evidence="3" id="KW-0564">Palmitate</keyword>
<organism evidence="7 8">
    <name type="scientific">Bergeyella zoohelcum</name>
    <dbReference type="NCBI Taxonomy" id="1015"/>
    <lineage>
        <taxon>Bacteria</taxon>
        <taxon>Pseudomonadati</taxon>
        <taxon>Bacteroidota</taxon>
        <taxon>Flavobacteriia</taxon>
        <taxon>Flavobacteriales</taxon>
        <taxon>Weeksellaceae</taxon>
        <taxon>Bergeyella</taxon>
    </lineage>
</organism>
<dbReference type="RefSeq" id="WP_125150672.1">
    <property type="nucleotide sequence ID" value="NZ_UYIV01000001.1"/>
</dbReference>
<sequence length="138" mass="15384">MKNTFLIATFALAGMVACNKNENTVEEKTQMTQESNTVENNDAYSSEEAAIPEAPGDIVEVDFISEDRKTKLSAEFDAVNDIVTLENEMTNEEMRMKRVTSASGEVYKDDKGNSFIVHQGKFYLEKNGQQVLTGTEVK</sequence>
<comment type="caution">
    <text evidence="7">The sequence shown here is derived from an EMBL/GenBank/DDBJ whole genome shotgun (WGS) entry which is preliminary data.</text>
</comment>
<dbReference type="InterPro" id="IPR018660">
    <property type="entry name" value="MliC"/>
</dbReference>
<dbReference type="SUPFAM" id="SSF141488">
    <property type="entry name" value="YdhA-like"/>
    <property type="match status" value="1"/>
</dbReference>
<evidence type="ECO:0000256" key="4">
    <source>
        <dbReference type="ARBA" id="ARBA00023288"/>
    </source>
</evidence>
<evidence type="ECO:0000256" key="5">
    <source>
        <dbReference type="SAM" id="MobiDB-lite"/>
    </source>
</evidence>
<name>A0A7Z8YMU5_9FLAO</name>
<dbReference type="PROSITE" id="PS51257">
    <property type="entry name" value="PROKAR_LIPOPROTEIN"/>
    <property type="match status" value="1"/>
</dbReference>
<reference evidence="7 8" key="1">
    <citation type="submission" date="2018-11" db="EMBL/GenBank/DDBJ databases">
        <authorList>
            <consortium name="Pathogen Informatics"/>
        </authorList>
    </citation>
    <scope>NUCLEOTIDE SEQUENCE [LARGE SCALE GENOMIC DNA]</scope>
    <source>
        <strain evidence="7 8">NCTC12929</strain>
    </source>
</reference>
<keyword evidence="4" id="KW-0449">Lipoprotein</keyword>
<evidence type="ECO:0000256" key="3">
    <source>
        <dbReference type="ARBA" id="ARBA00023139"/>
    </source>
</evidence>
<dbReference type="Proteomes" id="UP000270205">
    <property type="component" value="Unassembled WGS sequence"/>
</dbReference>
<evidence type="ECO:0000313" key="7">
    <source>
        <dbReference type="EMBL" id="VDH03120.1"/>
    </source>
</evidence>
<accession>A0A7Z8YMU5</accession>